<reference evidence="2 3" key="1">
    <citation type="journal article" date="2012" name="Stand. Genomic Sci.">
        <title>Complete genome sequencing and analysis of Saprospira grandis str. Lewin, a predatory marine bacterium.</title>
        <authorList>
            <person name="Saw J.H."/>
            <person name="Yuryev A."/>
            <person name="Kanbe M."/>
            <person name="Hou S."/>
            <person name="Young A.G."/>
            <person name="Aizawa S."/>
            <person name="Alam M."/>
        </authorList>
    </citation>
    <scope>NUCLEOTIDE SEQUENCE [LARGE SCALE GENOMIC DNA]</scope>
    <source>
        <strain evidence="2 3">Lewin</strain>
    </source>
</reference>
<dbReference type="RefSeq" id="WP_014373674.1">
    <property type="nucleotide sequence ID" value="NC_016940.1"/>
</dbReference>
<organism evidence="2 3">
    <name type="scientific">Saprospira grandis (strain Lewin)</name>
    <dbReference type="NCBI Taxonomy" id="984262"/>
    <lineage>
        <taxon>Bacteria</taxon>
        <taxon>Pseudomonadati</taxon>
        <taxon>Bacteroidota</taxon>
        <taxon>Saprospiria</taxon>
        <taxon>Saprospirales</taxon>
        <taxon>Saprospiraceae</taxon>
        <taxon>Saprospira</taxon>
    </lineage>
</organism>
<dbReference type="HOGENOM" id="CLU_972838_0_0_10"/>
<keyword evidence="3" id="KW-1185">Reference proteome</keyword>
<dbReference type="OrthoDB" id="1489868at2"/>
<feature type="chain" id="PRO_5003603932" evidence="1">
    <location>
        <begin position="25"/>
        <end position="286"/>
    </location>
</feature>
<accession>H6L190</accession>
<feature type="signal peptide" evidence="1">
    <location>
        <begin position="1"/>
        <end position="24"/>
    </location>
</feature>
<sequence>MKFNSLGTFCLILSLVLLVNWAKAQNKTERPITYSKVCFYTIEKQGFERFMEVVEAVQKGKERKVQAQIRKMLRDLRKFDSKKTDRSFELWYQANYSDFEQQLAVVRQSTIKSLEIYRARWRRNQCHYFDHTAFLMQVLAFESERFYPDYWFMGQERYFSETLVRRVRAAAAKDLPPIFEHSDLHKEFAPMSALQAWELDQMKRYLQIGPYGEDPGGIGQKPLIPYSYGIILRPEASYILEQVVFDDRSLDLDLNRQLRALQRFLKSCRAGEIYLLLRFEERPFRP</sequence>
<dbReference type="Proteomes" id="UP000007519">
    <property type="component" value="Chromosome"/>
</dbReference>
<proteinExistence type="predicted"/>
<keyword evidence="1" id="KW-0732">Signal</keyword>
<evidence type="ECO:0000313" key="2">
    <source>
        <dbReference type="EMBL" id="AFC23431.1"/>
    </source>
</evidence>
<gene>
    <name evidence="2" type="ordered locus">SGRA_0692</name>
</gene>
<dbReference type="KEGG" id="sgn:SGRA_0692"/>
<name>H6L190_SAPGL</name>
<dbReference type="STRING" id="984262.SGRA_0692"/>
<evidence type="ECO:0000313" key="3">
    <source>
        <dbReference type="Proteomes" id="UP000007519"/>
    </source>
</evidence>
<dbReference type="AlphaFoldDB" id="H6L190"/>
<protein>
    <submittedName>
        <fullName evidence="2">Uncharacterized protein</fullName>
    </submittedName>
</protein>
<evidence type="ECO:0000256" key="1">
    <source>
        <dbReference type="SAM" id="SignalP"/>
    </source>
</evidence>
<dbReference type="EMBL" id="CP002831">
    <property type="protein sequence ID" value="AFC23431.1"/>
    <property type="molecule type" value="Genomic_DNA"/>
</dbReference>